<dbReference type="KEGG" id="salm:D0Y50_07990"/>
<keyword evidence="2" id="KW-1185">Reference proteome</keyword>
<organism evidence="1 2">
    <name type="scientific">Salinimonas sediminis</name>
    <dbReference type="NCBI Taxonomy" id="2303538"/>
    <lineage>
        <taxon>Bacteria</taxon>
        <taxon>Pseudomonadati</taxon>
        <taxon>Pseudomonadota</taxon>
        <taxon>Gammaproteobacteria</taxon>
        <taxon>Alteromonadales</taxon>
        <taxon>Alteromonadaceae</taxon>
        <taxon>Alteromonas/Salinimonas group</taxon>
        <taxon>Salinimonas</taxon>
    </lineage>
</organism>
<gene>
    <name evidence="1" type="ORF">D0Y50_07990</name>
</gene>
<dbReference type="EMBL" id="CP031769">
    <property type="protein sequence ID" value="AXR06307.1"/>
    <property type="molecule type" value="Genomic_DNA"/>
</dbReference>
<dbReference type="AlphaFoldDB" id="A0A346NLA0"/>
<protein>
    <submittedName>
        <fullName evidence="1">Uncharacterized protein</fullName>
    </submittedName>
</protein>
<reference evidence="1 2" key="1">
    <citation type="submission" date="2018-08" db="EMBL/GenBank/DDBJ databases">
        <title>Salinimonas sediminis sp. nov., a piezophilic bacterium isolated from a deep-sea sediment sample from the New Britain Trench.</title>
        <authorList>
            <person name="Cao J."/>
        </authorList>
    </citation>
    <scope>NUCLEOTIDE SEQUENCE [LARGE SCALE GENOMIC DNA]</scope>
    <source>
        <strain evidence="1 2">N102</strain>
    </source>
</reference>
<evidence type="ECO:0000313" key="2">
    <source>
        <dbReference type="Proteomes" id="UP000262073"/>
    </source>
</evidence>
<accession>A0A346NLA0</accession>
<sequence>MLEDTRFNFLKRVEFSFKYLFSYYMVKNNAISAMFLPFCGWQVGNILPWPLLSMRVLNLACNAQQTYGYTISAYVVQAKTLQLMIHYIKQLIK</sequence>
<dbReference type="Proteomes" id="UP000262073">
    <property type="component" value="Chromosome"/>
</dbReference>
<name>A0A346NLA0_9ALTE</name>
<evidence type="ECO:0000313" key="1">
    <source>
        <dbReference type="EMBL" id="AXR06307.1"/>
    </source>
</evidence>
<proteinExistence type="predicted"/>